<dbReference type="SUPFAM" id="SSF51905">
    <property type="entry name" value="FAD/NAD(P)-binding domain"/>
    <property type="match status" value="2"/>
</dbReference>
<keyword evidence="8" id="KW-0521">NADP</keyword>
<dbReference type="RefSeq" id="WP_205116937.1">
    <property type="nucleotide sequence ID" value="NZ_JAFBCM010000001.1"/>
</dbReference>
<evidence type="ECO:0000256" key="6">
    <source>
        <dbReference type="ARBA" id="ARBA00022630"/>
    </source>
</evidence>
<evidence type="ECO:0000313" key="17">
    <source>
        <dbReference type="Proteomes" id="UP001595699"/>
    </source>
</evidence>
<comment type="catalytic activity">
    <reaction evidence="15">
        <text>L-lysine + NADPH + O2 = N(6)-hydroxy-L-lysine + NADP(+) + H2O</text>
        <dbReference type="Rhea" id="RHEA:23228"/>
        <dbReference type="ChEBI" id="CHEBI:15377"/>
        <dbReference type="ChEBI" id="CHEBI:15379"/>
        <dbReference type="ChEBI" id="CHEBI:32551"/>
        <dbReference type="ChEBI" id="CHEBI:57783"/>
        <dbReference type="ChEBI" id="CHEBI:57820"/>
        <dbReference type="ChEBI" id="CHEBI:58349"/>
        <dbReference type="EC" id="1.14.13.59"/>
    </reaction>
</comment>
<evidence type="ECO:0000256" key="10">
    <source>
        <dbReference type="ARBA" id="ARBA00023033"/>
    </source>
</evidence>
<evidence type="ECO:0000256" key="15">
    <source>
        <dbReference type="ARBA" id="ARBA00048407"/>
    </source>
</evidence>
<evidence type="ECO:0000256" key="11">
    <source>
        <dbReference type="ARBA" id="ARBA00029939"/>
    </source>
</evidence>
<dbReference type="Proteomes" id="UP001595699">
    <property type="component" value="Unassembled WGS sequence"/>
</dbReference>
<evidence type="ECO:0000256" key="9">
    <source>
        <dbReference type="ARBA" id="ARBA00023002"/>
    </source>
</evidence>
<evidence type="ECO:0000256" key="4">
    <source>
        <dbReference type="ARBA" id="ARBA00013076"/>
    </source>
</evidence>
<dbReference type="EC" id="1.14.13.59" evidence="4"/>
<accession>A0ABV7Y9K1</accession>
<keyword evidence="9" id="KW-0560">Oxidoreductase</keyword>
<comment type="caution">
    <text evidence="16">The sequence shown here is derived from an EMBL/GenBank/DDBJ whole genome shotgun (WGS) entry which is preliminary data.</text>
</comment>
<dbReference type="Pfam" id="PF13434">
    <property type="entry name" value="Lys_Orn_oxgnase"/>
    <property type="match status" value="1"/>
</dbReference>
<evidence type="ECO:0000256" key="8">
    <source>
        <dbReference type="ARBA" id="ARBA00022857"/>
    </source>
</evidence>
<protein>
    <recommendedName>
        <fullName evidence="5">L-lysine N6-monooxygenase MbtG</fullName>
        <ecNumber evidence="4">1.14.13.59</ecNumber>
    </recommendedName>
    <alternativeName>
        <fullName evidence="14">Lysine 6-N-hydroxylase</fullName>
    </alternativeName>
    <alternativeName>
        <fullName evidence="13">Lysine N6-hydroxylase</fullName>
    </alternativeName>
    <alternativeName>
        <fullName evidence="11">Lysine-N-oxygenase</fullName>
    </alternativeName>
    <alternativeName>
        <fullName evidence="12">Mycobactin synthase protein G</fullName>
    </alternativeName>
</protein>
<organism evidence="16 17">
    <name type="scientific">Tenggerimyces flavus</name>
    <dbReference type="NCBI Taxonomy" id="1708749"/>
    <lineage>
        <taxon>Bacteria</taxon>
        <taxon>Bacillati</taxon>
        <taxon>Actinomycetota</taxon>
        <taxon>Actinomycetes</taxon>
        <taxon>Propionibacteriales</taxon>
        <taxon>Nocardioidaceae</taxon>
        <taxon>Tenggerimyces</taxon>
    </lineage>
</organism>
<dbReference type="InterPro" id="IPR036188">
    <property type="entry name" value="FAD/NAD-bd_sf"/>
</dbReference>
<gene>
    <name evidence="16" type="ORF">ACFOUW_07560</name>
</gene>
<comment type="similarity">
    <text evidence="3">Belongs to the lysine N(6)-hydroxylase/L-ornithine N(5)-oxygenase family.</text>
</comment>
<evidence type="ECO:0000313" key="16">
    <source>
        <dbReference type="EMBL" id="MFC3760690.1"/>
    </source>
</evidence>
<keyword evidence="17" id="KW-1185">Reference proteome</keyword>
<dbReference type="PANTHER" id="PTHR42802">
    <property type="entry name" value="MONOOXYGENASE"/>
    <property type="match status" value="1"/>
</dbReference>
<reference evidence="17" key="1">
    <citation type="journal article" date="2019" name="Int. J. Syst. Evol. Microbiol.">
        <title>The Global Catalogue of Microorganisms (GCM) 10K type strain sequencing project: providing services to taxonomists for standard genome sequencing and annotation.</title>
        <authorList>
            <consortium name="The Broad Institute Genomics Platform"/>
            <consortium name="The Broad Institute Genome Sequencing Center for Infectious Disease"/>
            <person name="Wu L."/>
            <person name="Ma J."/>
        </authorList>
    </citation>
    <scope>NUCLEOTIDE SEQUENCE [LARGE SCALE GENOMIC DNA]</scope>
    <source>
        <strain evidence="17">CGMCC 4.7241</strain>
    </source>
</reference>
<evidence type="ECO:0000256" key="13">
    <source>
        <dbReference type="ARBA" id="ARBA00032493"/>
    </source>
</evidence>
<evidence type="ECO:0000256" key="12">
    <source>
        <dbReference type="ARBA" id="ARBA00031158"/>
    </source>
</evidence>
<keyword evidence="10" id="KW-0503">Monooxygenase</keyword>
<keyword evidence="7" id="KW-0274">FAD</keyword>
<evidence type="ECO:0000256" key="1">
    <source>
        <dbReference type="ARBA" id="ARBA00001974"/>
    </source>
</evidence>
<sequence length="442" mass="48527">MTESSTYDVVGVGLGPFNLSLAALADPLDGLSARFLESKPEWSWHPGLLLDDAMLQVPFLADLVTLADPTSEWSFLNYLRAHDRMYAFYFGERMHVLRREYDDYCRWVSERLPSCTFGASVTSVRWDGAFEVEFVTADGTERVRAKNVVLGVGTQPVLPESFAPVVGRGVFHSGEYLHRQAELAGAGDVTVVGSGQSGAEIFLDLLRQLPAGRQLRWLTQAPAFAPMEYSKLGLEHFTPAYTRYFRGLAEPVRDRLVPEQWQLYKAISAETIAAIYDLLYERSVGGASSQATLLPNVSVVASRRSGNGVELRCHQPDQDEELVVRTDAVVLATGYSARQPDFLDAGLLDLDDAGRYRVDADYRVATAPHVTGALYVQNAELHTHGVGTPDLGLGAHRAAVILNAIAGTTRYRLPEQTAFTTFGVPSSTDQLQEAARVAARTR</sequence>
<dbReference type="PANTHER" id="PTHR42802:SF1">
    <property type="entry name" value="L-ORNITHINE N(5)-MONOOXYGENASE"/>
    <property type="match status" value="1"/>
</dbReference>
<comment type="cofactor">
    <cofactor evidence="1">
        <name>FAD</name>
        <dbReference type="ChEBI" id="CHEBI:57692"/>
    </cofactor>
</comment>
<dbReference type="Gene3D" id="3.50.50.60">
    <property type="entry name" value="FAD/NAD(P)-binding domain"/>
    <property type="match status" value="1"/>
</dbReference>
<name>A0ABV7Y9K1_9ACTN</name>
<keyword evidence="6" id="KW-0285">Flavoprotein</keyword>
<dbReference type="EMBL" id="JBHRZH010000006">
    <property type="protein sequence ID" value="MFC3760690.1"/>
    <property type="molecule type" value="Genomic_DNA"/>
</dbReference>
<comment type="pathway">
    <text evidence="2">Siderophore biosynthesis.</text>
</comment>
<dbReference type="InterPro" id="IPR025700">
    <property type="entry name" value="Lys/Orn_oxygenase"/>
</dbReference>
<proteinExistence type="inferred from homology"/>
<evidence type="ECO:0000256" key="14">
    <source>
        <dbReference type="ARBA" id="ARBA00032738"/>
    </source>
</evidence>
<evidence type="ECO:0000256" key="7">
    <source>
        <dbReference type="ARBA" id="ARBA00022827"/>
    </source>
</evidence>
<evidence type="ECO:0000256" key="3">
    <source>
        <dbReference type="ARBA" id="ARBA00007588"/>
    </source>
</evidence>
<evidence type="ECO:0000256" key="2">
    <source>
        <dbReference type="ARBA" id="ARBA00004924"/>
    </source>
</evidence>
<evidence type="ECO:0000256" key="5">
    <source>
        <dbReference type="ARBA" id="ARBA00016406"/>
    </source>
</evidence>